<feature type="domain" description="G-protein coupled receptors family 1 profile" evidence="10">
    <location>
        <begin position="440"/>
        <end position="708"/>
    </location>
</feature>
<dbReference type="InterPro" id="IPR000276">
    <property type="entry name" value="GPCR_Rhodpsn"/>
</dbReference>
<comment type="caution">
    <text evidence="12">The sequence shown here is derived from an EMBL/GenBank/DDBJ whole genome shotgun (WGS) entry which is preliminary data.</text>
</comment>
<feature type="transmembrane region" description="Helical" evidence="9">
    <location>
        <begin position="469"/>
        <end position="488"/>
    </location>
</feature>
<evidence type="ECO:0000259" key="11">
    <source>
        <dbReference type="PROSITE" id="PS50835"/>
    </source>
</evidence>
<dbReference type="PROSITE" id="PS50262">
    <property type="entry name" value="G_PROTEIN_RECEP_F1_2"/>
    <property type="match status" value="1"/>
</dbReference>
<dbReference type="GO" id="GO:0060326">
    <property type="term" value="P:cell chemotaxis"/>
    <property type="evidence" value="ECO:0007669"/>
    <property type="project" value="TreeGrafter"/>
</dbReference>
<dbReference type="Gene3D" id="1.20.1070.10">
    <property type="entry name" value="Rhodopsin 7-helix transmembrane proteins"/>
    <property type="match status" value="1"/>
</dbReference>
<organism evidence="12 13">
    <name type="scientific">Atractosteus spatula</name>
    <name type="common">Alligator gar</name>
    <name type="synonym">Lepisosteus spatula</name>
    <dbReference type="NCBI Taxonomy" id="7917"/>
    <lineage>
        <taxon>Eukaryota</taxon>
        <taxon>Metazoa</taxon>
        <taxon>Chordata</taxon>
        <taxon>Craniata</taxon>
        <taxon>Vertebrata</taxon>
        <taxon>Euteleostomi</taxon>
        <taxon>Actinopterygii</taxon>
        <taxon>Neopterygii</taxon>
        <taxon>Holostei</taxon>
        <taxon>Semionotiformes</taxon>
        <taxon>Lepisosteidae</taxon>
        <taxon>Atractosteus</taxon>
    </lineage>
</organism>
<dbReference type="GO" id="GO:0009897">
    <property type="term" value="C:external side of plasma membrane"/>
    <property type="evidence" value="ECO:0007669"/>
    <property type="project" value="TreeGrafter"/>
</dbReference>
<gene>
    <name evidence="12" type="primary">Gpr15</name>
    <name evidence="12" type="ORF">GTO95_0002540</name>
</gene>
<dbReference type="GO" id="GO:0016493">
    <property type="term" value="F:C-C chemokine receptor activity"/>
    <property type="evidence" value="ECO:0007669"/>
    <property type="project" value="TreeGrafter"/>
</dbReference>
<dbReference type="AlphaFoldDB" id="A0A8J7NL08"/>
<dbReference type="GO" id="GO:0007204">
    <property type="term" value="P:positive regulation of cytosolic calcium ion concentration"/>
    <property type="evidence" value="ECO:0007669"/>
    <property type="project" value="TreeGrafter"/>
</dbReference>
<evidence type="ECO:0000313" key="12">
    <source>
        <dbReference type="EMBL" id="MBN3314143.1"/>
    </source>
</evidence>
<dbReference type="Gene3D" id="2.60.40.10">
    <property type="entry name" value="Immunoglobulins"/>
    <property type="match status" value="1"/>
</dbReference>
<dbReference type="PANTHER" id="PTHR10489">
    <property type="entry name" value="CELL ADHESION MOLECULE"/>
    <property type="match status" value="1"/>
</dbReference>
<dbReference type="InterPro" id="IPR050119">
    <property type="entry name" value="CCR1-9-like"/>
</dbReference>
<dbReference type="InterPro" id="IPR007110">
    <property type="entry name" value="Ig-like_dom"/>
</dbReference>
<accession>A0A8J7NL08</accession>
<keyword evidence="2 8" id="KW-0812">Transmembrane</keyword>
<evidence type="ECO:0000256" key="4">
    <source>
        <dbReference type="ARBA" id="ARBA00023040"/>
    </source>
</evidence>
<keyword evidence="6 8" id="KW-0675">Receptor</keyword>
<dbReference type="PANTHER" id="PTHR10489:SF954">
    <property type="entry name" value="G PROTEIN-COUPLED RECEPTOR 25"/>
    <property type="match status" value="1"/>
</dbReference>
<evidence type="ECO:0000259" key="10">
    <source>
        <dbReference type="PROSITE" id="PS50262"/>
    </source>
</evidence>
<evidence type="ECO:0000256" key="6">
    <source>
        <dbReference type="ARBA" id="ARBA00023170"/>
    </source>
</evidence>
<protein>
    <submittedName>
        <fullName evidence="12">GPR15 protein</fullName>
    </submittedName>
</protein>
<evidence type="ECO:0000256" key="3">
    <source>
        <dbReference type="ARBA" id="ARBA00022989"/>
    </source>
</evidence>
<evidence type="ECO:0000256" key="5">
    <source>
        <dbReference type="ARBA" id="ARBA00023136"/>
    </source>
</evidence>
<dbReference type="EMBL" id="JAAWVO010014349">
    <property type="protein sequence ID" value="MBN3314143.1"/>
    <property type="molecule type" value="Genomic_DNA"/>
</dbReference>
<evidence type="ECO:0000256" key="1">
    <source>
        <dbReference type="ARBA" id="ARBA00004141"/>
    </source>
</evidence>
<dbReference type="Pfam" id="PF00001">
    <property type="entry name" value="7tm_1"/>
    <property type="match status" value="1"/>
</dbReference>
<keyword evidence="4 8" id="KW-0297">G-protein coupled receptor</keyword>
<dbReference type="GO" id="GO:0019957">
    <property type="term" value="F:C-C chemokine binding"/>
    <property type="evidence" value="ECO:0007669"/>
    <property type="project" value="TreeGrafter"/>
</dbReference>
<dbReference type="InterPro" id="IPR013783">
    <property type="entry name" value="Ig-like_fold"/>
</dbReference>
<evidence type="ECO:0000256" key="9">
    <source>
        <dbReference type="SAM" id="Phobius"/>
    </source>
</evidence>
<dbReference type="InterPro" id="IPR017452">
    <property type="entry name" value="GPCR_Rhodpsn_7TM"/>
</dbReference>
<feature type="transmembrane region" description="Helical" evidence="9">
    <location>
        <begin position="599"/>
        <end position="620"/>
    </location>
</feature>
<dbReference type="SMART" id="SM00409">
    <property type="entry name" value="IG"/>
    <property type="match status" value="1"/>
</dbReference>
<keyword evidence="3 9" id="KW-1133">Transmembrane helix</keyword>
<dbReference type="PROSITE" id="PS50835">
    <property type="entry name" value="IG_LIKE"/>
    <property type="match status" value="1"/>
</dbReference>
<comment type="subcellular location">
    <subcellularLocation>
        <location evidence="1">Membrane</location>
        <topology evidence="1">Multi-pass membrane protein</topology>
    </subcellularLocation>
</comment>
<feature type="transmembrane region" description="Helical" evidence="9">
    <location>
        <begin position="545"/>
        <end position="567"/>
    </location>
</feature>
<name>A0A8J7NL08_ATRSP</name>
<feature type="transmembrane region" description="Helical" evidence="9">
    <location>
        <begin position="508"/>
        <end position="533"/>
    </location>
</feature>
<dbReference type="GO" id="GO:0006955">
    <property type="term" value="P:immune response"/>
    <property type="evidence" value="ECO:0007669"/>
    <property type="project" value="TreeGrafter"/>
</dbReference>
<dbReference type="PROSITE" id="PS00237">
    <property type="entry name" value="G_PROTEIN_RECEP_F1_1"/>
    <property type="match status" value="1"/>
</dbReference>
<comment type="similarity">
    <text evidence="8">Belongs to the G-protein coupled receptor 1 family.</text>
</comment>
<sequence length="768" mass="82792">MELTRGRGSLDGLRSRLSSVWTVIRRSSLRVAMFRLAVFILASVLKACSAGTLSQEPRSISVWAGDPVTLHCSLSGFSGAHGGCLRVSWFRAALDGPAGPLTPLGAPPGRAAEEERCSLTLSRAAPGDTATYVCAYAGRSAIYVGRGSTVLVWDRPRSCPALTLLLPAEGAVGPEDSRTVACMLYGVLPEHRARLRWDLAGAELTGLADWGSPEKCPALVVGLSGVSVLLLAVAALRFQFWRRAGRAGQRAADTPRVSFMVSSDATNRDPAASVRAVEAGGLNTRPAGCLSAERARGTLGRSDVSYRYRGLDWPPPPASVPRDRTRSVLGAESGRIVSRRRHKSGPRTWHREPQWPDRALARGLARRGTHQPPMMAATDAVTLGAQMSGPAEATTPGPWQEETTYDYYANASGCEVPVLAGSARARAGLYCAFFVAGMAGNLALLAALWARWRRRGWGSQRGWRPSETLAANLAAADLLFLTALPFWIDSELSGGAWRAGELSCKGAPFLVALSMHVGVLMLTFVSVDRYLAVVNPGLYRRLSRALFTGLGCLSVWLVSPLLALPVLRARVLQGVELEDGTEAMWCQEEKGSSSPGQSLLLLLFSFFLPLLLVLLCYCRITRTLCLHARRSSSLDTHLRRSFKIIFLVVGAFVLSWVPFNTFRLVGVVQQLLARDSSPSCVAHKVAQLGMEITVPLAFANSCANPFIYALADRSLRRDSARCLCPCLVEALVSWGAISFSSQQGASSSGWRTRDRAAGEPVCLTTLRD</sequence>
<keyword evidence="5 9" id="KW-0472">Membrane</keyword>
<dbReference type="InterPro" id="IPR003599">
    <property type="entry name" value="Ig_sub"/>
</dbReference>
<evidence type="ECO:0000256" key="2">
    <source>
        <dbReference type="ARBA" id="ARBA00022692"/>
    </source>
</evidence>
<dbReference type="SUPFAM" id="SSF48726">
    <property type="entry name" value="Immunoglobulin"/>
    <property type="match status" value="1"/>
</dbReference>
<feature type="domain" description="Ig-like" evidence="11">
    <location>
        <begin position="51"/>
        <end position="134"/>
    </location>
</feature>
<dbReference type="SUPFAM" id="SSF81321">
    <property type="entry name" value="Family A G protein-coupled receptor-like"/>
    <property type="match status" value="1"/>
</dbReference>
<feature type="transmembrane region" description="Helical" evidence="9">
    <location>
        <begin position="641"/>
        <end position="659"/>
    </location>
</feature>
<proteinExistence type="inferred from homology"/>
<dbReference type="GO" id="GO:0019722">
    <property type="term" value="P:calcium-mediated signaling"/>
    <property type="evidence" value="ECO:0007669"/>
    <property type="project" value="TreeGrafter"/>
</dbReference>
<feature type="transmembrane region" description="Helical" evidence="9">
    <location>
        <begin position="427"/>
        <end position="449"/>
    </location>
</feature>
<reference evidence="12" key="1">
    <citation type="journal article" date="2021" name="Cell">
        <title>Tracing the genetic footprints of vertebrate landing in non-teleost ray-finned fishes.</title>
        <authorList>
            <person name="Bi X."/>
            <person name="Wang K."/>
            <person name="Yang L."/>
            <person name="Pan H."/>
            <person name="Jiang H."/>
            <person name="Wei Q."/>
            <person name="Fang M."/>
            <person name="Yu H."/>
            <person name="Zhu C."/>
            <person name="Cai Y."/>
            <person name="He Y."/>
            <person name="Gan X."/>
            <person name="Zeng H."/>
            <person name="Yu D."/>
            <person name="Zhu Y."/>
            <person name="Jiang H."/>
            <person name="Qiu Q."/>
            <person name="Yang H."/>
            <person name="Zhang Y.E."/>
            <person name="Wang W."/>
            <person name="Zhu M."/>
            <person name="He S."/>
            <person name="Zhang G."/>
        </authorList>
    </citation>
    <scope>NUCLEOTIDE SEQUENCE</scope>
    <source>
        <strain evidence="12">Allg_001</strain>
    </source>
</reference>
<feature type="non-terminal residue" evidence="12">
    <location>
        <position position="1"/>
    </location>
</feature>
<keyword evidence="13" id="KW-1185">Reference proteome</keyword>
<dbReference type="InterPro" id="IPR036179">
    <property type="entry name" value="Ig-like_dom_sf"/>
</dbReference>
<keyword evidence="7 8" id="KW-0807">Transducer</keyword>
<dbReference type="Proteomes" id="UP000736164">
    <property type="component" value="Unassembled WGS sequence"/>
</dbReference>
<evidence type="ECO:0000256" key="7">
    <source>
        <dbReference type="ARBA" id="ARBA00023224"/>
    </source>
</evidence>
<dbReference type="CDD" id="cd00099">
    <property type="entry name" value="IgV"/>
    <property type="match status" value="1"/>
</dbReference>
<dbReference type="PRINTS" id="PR00237">
    <property type="entry name" value="GPCRRHODOPSN"/>
</dbReference>
<evidence type="ECO:0000256" key="8">
    <source>
        <dbReference type="RuleBase" id="RU000688"/>
    </source>
</evidence>
<evidence type="ECO:0000313" key="13">
    <source>
        <dbReference type="Proteomes" id="UP000736164"/>
    </source>
</evidence>
<feature type="non-terminal residue" evidence="12">
    <location>
        <position position="768"/>
    </location>
</feature>